<dbReference type="AlphaFoldDB" id="A4C8Q0"/>
<dbReference type="RefSeq" id="WP_009838226.1">
    <property type="nucleotide sequence ID" value="NZ_AAOH01000003.1"/>
</dbReference>
<protein>
    <recommendedName>
        <fullName evidence="1">DUF4097 domain-containing protein</fullName>
    </recommendedName>
</protein>
<name>A4C8Q0_9GAMM</name>
<dbReference type="Pfam" id="PF13349">
    <property type="entry name" value="DUF4097"/>
    <property type="match status" value="1"/>
</dbReference>
<dbReference type="InterPro" id="IPR025164">
    <property type="entry name" value="Toastrack_DUF4097"/>
</dbReference>
<feature type="domain" description="DUF4097" evidence="1">
    <location>
        <begin position="30"/>
        <end position="263"/>
    </location>
</feature>
<evidence type="ECO:0000259" key="1">
    <source>
        <dbReference type="Pfam" id="PF13349"/>
    </source>
</evidence>
<dbReference type="STRING" id="87626.PTD2_07974"/>
<dbReference type="Proteomes" id="UP000006201">
    <property type="component" value="Unassembled WGS sequence"/>
</dbReference>
<reference evidence="2 3" key="1">
    <citation type="submission" date="2006-02" db="EMBL/GenBank/DDBJ databases">
        <authorList>
            <person name="Moran M.A."/>
            <person name="Kjelleberg S."/>
            <person name="Egan S."/>
            <person name="Saunders N."/>
            <person name="Thomas T."/>
            <person name="Ferriera S."/>
            <person name="Johnson J."/>
            <person name="Kravitz S."/>
            <person name="Halpern A."/>
            <person name="Remington K."/>
            <person name="Beeson K."/>
            <person name="Tran B."/>
            <person name="Rogers Y.-H."/>
            <person name="Friedman R."/>
            <person name="Venter J.C."/>
        </authorList>
    </citation>
    <scope>NUCLEOTIDE SEQUENCE [LARGE SCALE GENOMIC DNA]</scope>
    <source>
        <strain evidence="2 3">D2</strain>
    </source>
</reference>
<evidence type="ECO:0000313" key="3">
    <source>
        <dbReference type="Proteomes" id="UP000006201"/>
    </source>
</evidence>
<evidence type="ECO:0000313" key="2">
    <source>
        <dbReference type="EMBL" id="EAR28965.1"/>
    </source>
</evidence>
<comment type="caution">
    <text evidence="2">The sequence shown here is derived from an EMBL/GenBank/DDBJ whole genome shotgun (WGS) entry which is preliminary data.</text>
</comment>
<dbReference type="HOGENOM" id="CLU_074744_1_0_6"/>
<gene>
    <name evidence="2" type="ORF">PTD2_07974</name>
</gene>
<proteinExistence type="predicted"/>
<dbReference type="eggNOG" id="COG3595">
    <property type="taxonomic scope" value="Bacteria"/>
</dbReference>
<dbReference type="OrthoDB" id="6194490at2"/>
<accession>A4C8Q0</accession>
<organism evidence="2 3">
    <name type="scientific">Pseudoalteromonas tunicata D2</name>
    <dbReference type="NCBI Taxonomy" id="87626"/>
    <lineage>
        <taxon>Bacteria</taxon>
        <taxon>Pseudomonadati</taxon>
        <taxon>Pseudomonadota</taxon>
        <taxon>Gammaproteobacteria</taxon>
        <taxon>Alteromonadales</taxon>
        <taxon>Pseudoalteromonadaceae</taxon>
        <taxon>Pseudoalteromonas</taxon>
    </lineage>
</organism>
<dbReference type="EMBL" id="AAOH01000003">
    <property type="protein sequence ID" value="EAR28965.1"/>
    <property type="molecule type" value="Genomic_DNA"/>
</dbReference>
<keyword evidence="3" id="KW-1185">Reference proteome</keyword>
<sequence length="310" mass="33865">MKLYLVFALFPCCILAGEQIDRTVDVSSSEQIKIENQDGNIEIKAWDKRAFSIKGELDDRALGYELEQKSGQTHFRVNMPKSGKYSKPHGSNLVMYVPLQSLIRFNGVNVNVVISEVQGGSRIETINGNIKANDLAGDIRLETVNGNIDGQKLNGDIRYRTVNGNIDDVNSQGELRFDSVNGEIKTQSQARSLKAENVNGEMDLALQQVERVSINTVNGDIVLEVHELMPRARIAIETVSGSASLTLPSDISAKIDVDAHAGGRIKNAFNEVAVKKAKYGPSSSLTIEQAGSDGKIELDTISGHLTLKKR</sequence>